<dbReference type="GO" id="GO:0005975">
    <property type="term" value="P:carbohydrate metabolic process"/>
    <property type="evidence" value="ECO:0007669"/>
    <property type="project" value="InterPro"/>
</dbReference>
<sequence length="195" mass="21783">MENPVTLEHELGTVISSGLIEDEEQEALEVDFVNKYLGGGALSKGCVQLSYKCCICSMVHEEIRFMINSELIVGMLFMASMEDNEAIEIVGAERYGSSFRFVGDCSDTKPLDALGRRKTRILAIDSLDCPTKLQYEISGLLREVNKAFCGFLDQSKHQLYVKPFQDSNTKDNCPSVSSDGCIRVSTGIWGFWWKP</sequence>
<dbReference type="InParanoid" id="I1GKY6"/>
<dbReference type="InterPro" id="IPR007724">
    <property type="entry name" value="Poly_GlycHdrlase"/>
</dbReference>
<feature type="active site" evidence="1">
    <location>
        <position position="62"/>
    </location>
</feature>
<dbReference type="EnsemblPlants" id="KQK12163">
    <property type="protein sequence ID" value="KQK12163"/>
    <property type="gene ID" value="BRADI_1g01942v3"/>
</dbReference>
<keyword evidence="5" id="KW-1185">Reference proteome</keyword>
<dbReference type="EMBL" id="CM000880">
    <property type="protein sequence ID" value="KQK12163.1"/>
    <property type="molecule type" value="Genomic_DNA"/>
</dbReference>
<dbReference type="GO" id="GO:0004649">
    <property type="term" value="F:poly(ADP-ribose) glycohydrolase activity"/>
    <property type="evidence" value="ECO:0007669"/>
    <property type="project" value="InterPro"/>
</dbReference>
<reference evidence="4" key="3">
    <citation type="submission" date="2018-08" db="UniProtKB">
        <authorList>
            <consortium name="EnsemblPlants"/>
        </authorList>
    </citation>
    <scope>IDENTIFICATION</scope>
    <source>
        <strain evidence="4">cv. Bd21</strain>
    </source>
</reference>
<organism evidence="3">
    <name type="scientific">Brachypodium distachyon</name>
    <name type="common">Purple false brome</name>
    <name type="synonym">Trachynia distachya</name>
    <dbReference type="NCBI Taxonomy" id="15368"/>
    <lineage>
        <taxon>Eukaryota</taxon>
        <taxon>Viridiplantae</taxon>
        <taxon>Streptophyta</taxon>
        <taxon>Embryophyta</taxon>
        <taxon>Tracheophyta</taxon>
        <taxon>Spermatophyta</taxon>
        <taxon>Magnoliopsida</taxon>
        <taxon>Liliopsida</taxon>
        <taxon>Poales</taxon>
        <taxon>Poaceae</taxon>
        <taxon>BOP clade</taxon>
        <taxon>Pooideae</taxon>
        <taxon>Stipodae</taxon>
        <taxon>Brachypodieae</taxon>
        <taxon>Brachypodium</taxon>
    </lineage>
</organism>
<dbReference type="Gramene" id="KQK12163">
    <property type="protein sequence ID" value="KQK12163"/>
    <property type="gene ID" value="BRADI_1g01942v3"/>
</dbReference>
<dbReference type="Proteomes" id="UP000008810">
    <property type="component" value="Chromosome 1"/>
</dbReference>
<feature type="domain" description="PARG catalytic Macro" evidence="2">
    <location>
        <begin position="14"/>
        <end position="190"/>
    </location>
</feature>
<dbReference type="PANTHER" id="PTHR12837">
    <property type="entry name" value="POLY ADP-RIBOSE GLYCOHYDROLASE"/>
    <property type="match status" value="1"/>
</dbReference>
<feature type="active site" evidence="1">
    <location>
        <position position="61"/>
    </location>
</feature>
<evidence type="ECO:0000313" key="4">
    <source>
        <dbReference type="EnsemblPlants" id="KQK12163"/>
    </source>
</evidence>
<evidence type="ECO:0000313" key="5">
    <source>
        <dbReference type="Proteomes" id="UP000008810"/>
    </source>
</evidence>
<dbReference type="InterPro" id="IPR046372">
    <property type="entry name" value="PARG_cat_C"/>
</dbReference>
<dbReference type="AlphaFoldDB" id="I1GKY6"/>
<dbReference type="OrthoDB" id="1937899at2759"/>
<protein>
    <recommendedName>
        <fullName evidence="2">PARG catalytic Macro domain-containing protein</fullName>
    </recommendedName>
</protein>
<proteinExistence type="predicted"/>
<dbReference type="Pfam" id="PF05028">
    <property type="entry name" value="PARG_cat_C"/>
    <property type="match status" value="1"/>
</dbReference>
<dbReference type="STRING" id="15368.I1GKY6"/>
<evidence type="ECO:0000256" key="1">
    <source>
        <dbReference type="PIRSR" id="PIRSR607724-1"/>
    </source>
</evidence>
<dbReference type="GO" id="GO:0006282">
    <property type="term" value="P:regulation of DNA repair"/>
    <property type="evidence" value="ECO:0007669"/>
    <property type="project" value="InterPro"/>
</dbReference>
<evidence type="ECO:0000313" key="3">
    <source>
        <dbReference type="EMBL" id="KQK12163.1"/>
    </source>
</evidence>
<feature type="active site" evidence="1">
    <location>
        <position position="31"/>
    </location>
</feature>
<reference evidence="3 4" key="1">
    <citation type="journal article" date="2010" name="Nature">
        <title>Genome sequencing and analysis of the model grass Brachypodium distachyon.</title>
        <authorList>
            <consortium name="International Brachypodium Initiative"/>
        </authorList>
    </citation>
    <scope>NUCLEOTIDE SEQUENCE [LARGE SCALE GENOMIC DNA]</scope>
    <source>
        <strain evidence="3 4">Bd21</strain>
    </source>
</reference>
<name>I1GKY6_BRADI</name>
<gene>
    <name evidence="3" type="ORF">BRADI_1g01942v3</name>
</gene>
<reference evidence="3" key="2">
    <citation type="submission" date="2017-06" db="EMBL/GenBank/DDBJ databases">
        <title>WGS assembly of Brachypodium distachyon.</title>
        <authorList>
            <consortium name="The International Brachypodium Initiative"/>
            <person name="Lucas S."/>
            <person name="Harmon-Smith M."/>
            <person name="Lail K."/>
            <person name="Tice H."/>
            <person name="Grimwood J."/>
            <person name="Bruce D."/>
            <person name="Barry K."/>
            <person name="Shu S."/>
            <person name="Lindquist E."/>
            <person name="Wang M."/>
            <person name="Pitluck S."/>
            <person name="Vogel J.P."/>
            <person name="Garvin D.F."/>
            <person name="Mockler T.C."/>
            <person name="Schmutz J."/>
            <person name="Rokhsar D."/>
            <person name="Bevan M.W."/>
        </authorList>
    </citation>
    <scope>NUCLEOTIDE SEQUENCE</scope>
    <source>
        <strain evidence="3">Bd21</strain>
    </source>
</reference>
<dbReference type="PANTHER" id="PTHR12837:SF0">
    <property type="entry name" value="POLY(ADP-RIBOSE) GLYCOHYDROLASE"/>
    <property type="match status" value="1"/>
</dbReference>
<dbReference type="HOGENOM" id="CLU_1398107_0_0_1"/>
<dbReference type="eggNOG" id="KOG2064">
    <property type="taxonomic scope" value="Eukaryota"/>
</dbReference>
<evidence type="ECO:0000259" key="2">
    <source>
        <dbReference type="Pfam" id="PF05028"/>
    </source>
</evidence>
<accession>I1GKY6</accession>